<accession>L7VVV2</accession>
<feature type="region of interest" description="Disordered" evidence="1">
    <location>
        <begin position="176"/>
        <end position="267"/>
    </location>
</feature>
<proteinExistence type="predicted"/>
<evidence type="ECO:0000256" key="1">
    <source>
        <dbReference type="SAM" id="MobiDB-lite"/>
    </source>
</evidence>
<dbReference type="EMBL" id="JX649879">
    <property type="protein sequence ID" value="AGC71669.1"/>
    <property type="molecule type" value="Genomic_DNA"/>
</dbReference>
<reference evidence="2" key="1">
    <citation type="submission" date="2012-09" db="EMBL/GenBank/DDBJ databases">
        <title>Metagenomic Characterization of a Microbial Community in Wastewater Detects High Levels of Antibiotic Resistance.</title>
        <authorList>
            <person name="Abrams M."/>
            <person name="Caldwell A."/>
            <person name="Vandaei E."/>
            <person name="Lee W."/>
            <person name="Perrott J."/>
            <person name="Khan S.Y."/>
            <person name="Ta J."/>
            <person name="Romero D."/>
            <person name="Nguyen V."/>
            <person name="Pourmand N."/>
            <person name="Ouverney C.C."/>
        </authorList>
    </citation>
    <scope>NUCLEOTIDE SEQUENCE</scope>
</reference>
<feature type="compositionally biased region" description="Low complexity" evidence="1">
    <location>
        <begin position="176"/>
        <end position="194"/>
    </location>
</feature>
<feature type="compositionally biased region" description="Acidic residues" evidence="1">
    <location>
        <begin position="240"/>
        <end position="253"/>
    </location>
</feature>
<organism evidence="2">
    <name type="scientific">uncultured bacterium A1Q1_fos_2386</name>
    <dbReference type="NCBI Taxonomy" id="1256568"/>
    <lineage>
        <taxon>Bacteria</taxon>
        <taxon>environmental samples</taxon>
    </lineage>
</organism>
<dbReference type="AlphaFoldDB" id="L7VVV2"/>
<name>L7VVV2_9BACT</name>
<evidence type="ECO:0000313" key="2">
    <source>
        <dbReference type="EMBL" id="AGC71669.1"/>
    </source>
</evidence>
<feature type="compositionally biased region" description="Basic and acidic residues" evidence="1">
    <location>
        <begin position="254"/>
        <end position="267"/>
    </location>
</feature>
<sequence>MPTDTAQQTLILQLRTEIDRLYDCAANPSGSPFRKKYEEVAALWDKLRSQVDKSNRGEIADFFDAIGSGVIGAQKRLDRASEAYVASTLRQQKAELESGTPATEVIAPNASMFRIPRVTAELKCSIETNRDKKLNLVFYSDRTDVKELHQQTISLEVVAVPVPPDYLNQLRARADSAAPASDVDAAQASDADTSTSEDAEDTPQPGNRPQIFSLSASAERQPLSLSDEADAALAPRAGEETEDEETEDEETDDRVDPEPAGRSRKEAFQTTHIDLASDSQISHMIPILDGAGRSMLSQTLLAARERDEVLTLILQHCEEEAQPAQDDASPTRSNLRDVRNFLIPSWNRVLLFASGPNVRFLLLATTDKRPRLLLWQLQVQPLSLHLLYKLPKQKDEQKRLRRLQRFVEELGQQQDITSRSEE</sequence>
<protein>
    <submittedName>
        <fullName evidence="2">Uncharacterized protein</fullName>
    </submittedName>
</protein>
<feature type="compositionally biased region" description="Low complexity" evidence="1">
    <location>
        <begin position="223"/>
        <end position="234"/>
    </location>
</feature>
<feature type="compositionally biased region" description="Polar residues" evidence="1">
    <location>
        <begin position="204"/>
        <end position="218"/>
    </location>
</feature>